<evidence type="ECO:0000313" key="2">
    <source>
        <dbReference type="EMBL" id="QNA46776.1"/>
    </source>
</evidence>
<dbReference type="AlphaFoldDB" id="A0A7G5XMS3"/>
<feature type="domain" description="DUF5777" evidence="1">
    <location>
        <begin position="32"/>
        <end position="277"/>
    </location>
</feature>
<name>A0A7G5XMS3_9BACT</name>
<gene>
    <name evidence="2" type="ORF">H4075_12315</name>
</gene>
<sequence>MFSFKAKAQETEDLLSLVDSGGTTKTFIKSAFKSTRVINGHSLEFLSPGTMDFRILHRFGQLDQGYKNFFGLDQASMRMGFDFGLYRNLMIGVGRSTFKKELDGYFKYAPIMQSTGNKSFPMTIAIAAGITMNTSPWADPTINNYFSSRLAYYYQLIVGRKFSERFTLQLTPTMVHTNLVALHTQPNDVFALGAGARLKLTKRIALTGDYFHLFNGIERGVTYHPLSIGVDIETGGHVFQLHFSNATGMNERAFINETTTRWGKGEIRFGFNLSRVFQLKKKAKTDS</sequence>
<dbReference type="InterPro" id="IPR045916">
    <property type="entry name" value="DUF5777"/>
</dbReference>
<evidence type="ECO:0000313" key="3">
    <source>
        <dbReference type="Proteomes" id="UP000515344"/>
    </source>
</evidence>
<proteinExistence type="predicted"/>
<reference evidence="3" key="1">
    <citation type="submission" date="2020-08" db="EMBL/GenBank/DDBJ databases">
        <title>Lacibacter sp. S13-6-6 genome sequencing.</title>
        <authorList>
            <person name="Jin L."/>
        </authorList>
    </citation>
    <scope>NUCLEOTIDE SEQUENCE [LARGE SCALE GENOMIC DNA]</scope>
    <source>
        <strain evidence="3">S13-6-6</strain>
    </source>
</reference>
<evidence type="ECO:0000259" key="1">
    <source>
        <dbReference type="Pfam" id="PF19089"/>
    </source>
</evidence>
<dbReference type="KEGG" id="lacs:H4075_12315"/>
<protein>
    <recommendedName>
        <fullName evidence="1">DUF5777 domain-containing protein</fullName>
    </recommendedName>
</protein>
<dbReference type="EMBL" id="CP060007">
    <property type="protein sequence ID" value="QNA46776.1"/>
    <property type="molecule type" value="Genomic_DNA"/>
</dbReference>
<dbReference type="Pfam" id="PF19089">
    <property type="entry name" value="DUF5777"/>
    <property type="match status" value="1"/>
</dbReference>
<keyword evidence="3" id="KW-1185">Reference proteome</keyword>
<dbReference type="Proteomes" id="UP000515344">
    <property type="component" value="Chromosome"/>
</dbReference>
<accession>A0A7G5XMS3</accession>
<organism evidence="2 3">
    <name type="scientific">Lacibacter sediminis</name>
    <dbReference type="NCBI Taxonomy" id="2760713"/>
    <lineage>
        <taxon>Bacteria</taxon>
        <taxon>Pseudomonadati</taxon>
        <taxon>Bacteroidota</taxon>
        <taxon>Chitinophagia</taxon>
        <taxon>Chitinophagales</taxon>
        <taxon>Chitinophagaceae</taxon>
        <taxon>Lacibacter</taxon>
    </lineage>
</organism>